<dbReference type="SMART" id="SM00224">
    <property type="entry name" value="GGL"/>
    <property type="match status" value="1"/>
</dbReference>
<dbReference type="CDD" id="cd00068">
    <property type="entry name" value="GGL"/>
    <property type="match status" value="1"/>
</dbReference>
<keyword evidence="4 5" id="KW-0807">Transducer</keyword>
<evidence type="ECO:0000256" key="1">
    <source>
        <dbReference type="ARBA" id="ARBA00007431"/>
    </source>
</evidence>
<dbReference type="GO" id="GO:0007186">
    <property type="term" value="P:G protein-coupled receptor signaling pathway"/>
    <property type="evidence" value="ECO:0007669"/>
    <property type="project" value="InterPro"/>
</dbReference>
<dbReference type="GO" id="GO:0031681">
    <property type="term" value="F:G-protein beta-subunit binding"/>
    <property type="evidence" value="ECO:0007669"/>
    <property type="project" value="InterPro"/>
</dbReference>
<reference evidence="8" key="2">
    <citation type="submission" date="2025-09" db="UniProtKB">
        <authorList>
            <consortium name="Ensembl"/>
        </authorList>
    </citation>
    <scope>IDENTIFICATION</scope>
</reference>
<dbReference type="InterPro" id="IPR001770">
    <property type="entry name" value="G-protein_gamma"/>
</dbReference>
<dbReference type="AlphaFoldDB" id="A0A669PRH1"/>
<keyword evidence="3 5" id="KW-0472">Membrane</keyword>
<keyword evidence="5" id="KW-0449">Lipoprotein</keyword>
<keyword evidence="9" id="KW-1185">Reference proteome</keyword>
<sequence>SSRAPAVAPEADPRPGAAPARGRPRPFLSPAPPSRFPRAGGGCAPARALPRAGRPRPALPSHFRALGASCCPRRGSNRLLGWRLGPALENGGSAARRAEDVSRRSLAAAGPCLVGGTPRKQSVFVSQAAVDLKQFCLQNAQHDPLLTGVSSSTNPFRPQKVCSFL</sequence>
<dbReference type="Proteomes" id="UP000472261">
    <property type="component" value="Unplaced"/>
</dbReference>
<organism evidence="8 9">
    <name type="scientific">Phasianus colchicus</name>
    <name type="common">Common pheasant</name>
    <dbReference type="NCBI Taxonomy" id="9054"/>
    <lineage>
        <taxon>Eukaryota</taxon>
        <taxon>Metazoa</taxon>
        <taxon>Chordata</taxon>
        <taxon>Craniata</taxon>
        <taxon>Vertebrata</taxon>
        <taxon>Euteleostomi</taxon>
        <taxon>Archelosauria</taxon>
        <taxon>Archosauria</taxon>
        <taxon>Dinosauria</taxon>
        <taxon>Saurischia</taxon>
        <taxon>Theropoda</taxon>
        <taxon>Coelurosauria</taxon>
        <taxon>Aves</taxon>
        <taxon>Neognathae</taxon>
        <taxon>Galloanserae</taxon>
        <taxon>Galliformes</taxon>
        <taxon>Phasianidae</taxon>
        <taxon>Phasianinae</taxon>
        <taxon>Phasianus</taxon>
    </lineage>
</organism>
<evidence type="ECO:0000259" key="7">
    <source>
        <dbReference type="PROSITE" id="PS50058"/>
    </source>
</evidence>
<feature type="compositionally biased region" description="Low complexity" evidence="6">
    <location>
        <begin position="44"/>
        <end position="56"/>
    </location>
</feature>
<dbReference type="PRINTS" id="PR00321">
    <property type="entry name" value="GPROTEING"/>
</dbReference>
<feature type="domain" description="G protein gamma" evidence="7">
    <location>
        <begin position="125"/>
        <end position="165"/>
    </location>
</feature>
<reference evidence="8" key="1">
    <citation type="submission" date="2025-08" db="UniProtKB">
        <authorList>
            <consortium name="Ensembl"/>
        </authorList>
    </citation>
    <scope>IDENTIFICATION</scope>
</reference>
<evidence type="ECO:0000256" key="4">
    <source>
        <dbReference type="ARBA" id="ARBA00023224"/>
    </source>
</evidence>
<comment type="subunit">
    <text evidence="5">G proteins are composed of 3 units; alpha, beta and gamma.</text>
</comment>
<accession>A0A669PRH1</accession>
<evidence type="ECO:0000256" key="5">
    <source>
        <dbReference type="RuleBase" id="RU004973"/>
    </source>
</evidence>
<evidence type="ECO:0000256" key="6">
    <source>
        <dbReference type="SAM" id="MobiDB-lite"/>
    </source>
</evidence>
<dbReference type="InterPro" id="IPR036284">
    <property type="entry name" value="GGL_sf"/>
</dbReference>
<dbReference type="InterPro" id="IPR015898">
    <property type="entry name" value="G-protein_gamma-like_dom"/>
</dbReference>
<dbReference type="PANTHER" id="PTHR13809">
    <property type="entry name" value="GUANINE NUCLEOTIDE-BINDING PROTEIN GAMMA SUBUNIT"/>
    <property type="match status" value="1"/>
</dbReference>
<comment type="subcellular location">
    <subcellularLocation>
        <location evidence="5">Cell membrane</location>
        <topology evidence="5">Lipid-anchor</topology>
        <orientation evidence="5">Cytoplasmic side</orientation>
    </subcellularLocation>
</comment>
<comment type="function">
    <text evidence="5">Guanine nucleotide-binding proteins (G proteins) are involved as a modulator or transducer in various transmembrane signaling systems. The beta and gamma chains are required for the GTPase activity, for replacement of GDP by GTP, and for G protein-effector interaction.</text>
</comment>
<comment type="similarity">
    <text evidence="1 5">Belongs to the G protein gamma family.</text>
</comment>
<feature type="compositionally biased region" description="Low complexity" evidence="6">
    <location>
        <begin position="8"/>
        <end position="21"/>
    </location>
</feature>
<dbReference type="Gene3D" id="4.10.260.10">
    <property type="entry name" value="Transducin (heterotrimeric G protein), gamma chain"/>
    <property type="match status" value="1"/>
</dbReference>
<evidence type="ECO:0000256" key="3">
    <source>
        <dbReference type="ARBA" id="ARBA00023136"/>
    </source>
</evidence>
<protein>
    <recommendedName>
        <fullName evidence="5">Guanine nucleotide-binding protein subunit gamma</fullName>
    </recommendedName>
</protein>
<evidence type="ECO:0000313" key="8">
    <source>
        <dbReference type="Ensembl" id="ENSPCLP00000004281.1"/>
    </source>
</evidence>
<keyword evidence="2 5" id="KW-1003">Cell membrane</keyword>
<dbReference type="Ensembl" id="ENSPCLT00000005982.1">
    <property type="protein sequence ID" value="ENSPCLP00000004281.1"/>
    <property type="gene ID" value="ENSPCLG00000003704.1"/>
</dbReference>
<name>A0A669PRH1_PHACC</name>
<feature type="region of interest" description="Disordered" evidence="6">
    <location>
        <begin position="1"/>
        <end position="56"/>
    </location>
</feature>
<dbReference type="GO" id="GO:0005834">
    <property type="term" value="C:heterotrimeric G-protein complex"/>
    <property type="evidence" value="ECO:0007669"/>
    <property type="project" value="InterPro"/>
</dbReference>
<evidence type="ECO:0000256" key="2">
    <source>
        <dbReference type="ARBA" id="ARBA00022475"/>
    </source>
</evidence>
<dbReference type="SUPFAM" id="SSF48670">
    <property type="entry name" value="Transducin (heterotrimeric G protein), gamma chain"/>
    <property type="match status" value="1"/>
</dbReference>
<dbReference type="Pfam" id="PF00631">
    <property type="entry name" value="G-gamma"/>
    <property type="match status" value="1"/>
</dbReference>
<dbReference type="PROSITE" id="PS50058">
    <property type="entry name" value="G_PROTEIN_GAMMA"/>
    <property type="match status" value="1"/>
</dbReference>
<evidence type="ECO:0000313" key="9">
    <source>
        <dbReference type="Proteomes" id="UP000472261"/>
    </source>
</evidence>
<proteinExistence type="inferred from homology"/>